<gene>
    <name evidence="1" type="ORF">AAE3_LOCUS6211</name>
</gene>
<sequence>MAPKAQYFDCKSQQPLANFSTLPATILSGHPFGKHLASCQLAFVLGSDRYRRVAAAHLFLSQPPQHEMGHPSFSCSLCGMTGILDTIDVSGAHCGLSAREPCLACAQLKQIDEKIQETATMLQTLLKERQELKFQRNKHHDQIVNRLPPELVSRIFTEACYPDTRVASSRALQLFPHISEGVDQGNQNPLQLQMVCRTWREIALSNPRIWSTIWVNMGWGGHEPYRQFIQEWISRSRDLPLSLILYEIVYQYPIYDREHLARMRHLFDVINNTSSRWRELNFFLSEDLVKMLGGDTIEAPVLESVFRGRFLNEYGGGYTAPFILRVRPSPTHVSLDMCKHTGMAIDWGQVTHVEMKVTSVDNVLGLLPDAPSITHLTLHSVHVFSLPPNLPDEIIHNHLRVLKVPTDSWRREAMDPLLDRLTLPSLEELHIGGSLLQTTNLILRSHCRITKLNIDQNLRHLSYRDGEPESDFIALLREVPFLTDLTFIGRISSTFLERLRLAPTGDTGDSEVFLPALRSSDIKCFLEFEWECVANIFPAHPSPLNGHRSALQSFKLTVSKPVTRNRQMPVEGDSGNECTLVPIPDGVFDHLLGVRESTGIQLSIVNDSEENMLYGE</sequence>
<protein>
    <recommendedName>
        <fullName evidence="3">F-box domain-containing protein</fullName>
    </recommendedName>
</protein>
<evidence type="ECO:0000313" key="1">
    <source>
        <dbReference type="EMBL" id="CAA7264061.1"/>
    </source>
</evidence>
<comment type="caution">
    <text evidence="1">The sequence shown here is derived from an EMBL/GenBank/DDBJ whole genome shotgun (WGS) entry which is preliminary data.</text>
</comment>
<evidence type="ECO:0000313" key="2">
    <source>
        <dbReference type="Proteomes" id="UP000467700"/>
    </source>
</evidence>
<dbReference type="Gene3D" id="1.20.1280.50">
    <property type="match status" value="1"/>
</dbReference>
<name>A0A8S0VZS7_CYCAE</name>
<dbReference type="OrthoDB" id="3270987at2759"/>
<keyword evidence="2" id="KW-1185">Reference proteome</keyword>
<dbReference type="Proteomes" id="UP000467700">
    <property type="component" value="Unassembled WGS sequence"/>
</dbReference>
<accession>A0A8S0VZS7</accession>
<organism evidence="1 2">
    <name type="scientific">Cyclocybe aegerita</name>
    <name type="common">Black poplar mushroom</name>
    <name type="synonym">Agrocybe aegerita</name>
    <dbReference type="NCBI Taxonomy" id="1973307"/>
    <lineage>
        <taxon>Eukaryota</taxon>
        <taxon>Fungi</taxon>
        <taxon>Dikarya</taxon>
        <taxon>Basidiomycota</taxon>
        <taxon>Agaricomycotina</taxon>
        <taxon>Agaricomycetes</taxon>
        <taxon>Agaricomycetidae</taxon>
        <taxon>Agaricales</taxon>
        <taxon>Agaricineae</taxon>
        <taxon>Bolbitiaceae</taxon>
        <taxon>Cyclocybe</taxon>
    </lineage>
</organism>
<proteinExistence type="predicted"/>
<dbReference type="EMBL" id="CACVBS010000042">
    <property type="protein sequence ID" value="CAA7264061.1"/>
    <property type="molecule type" value="Genomic_DNA"/>
</dbReference>
<reference evidence="1 2" key="1">
    <citation type="submission" date="2020-01" db="EMBL/GenBank/DDBJ databases">
        <authorList>
            <person name="Gupta K D."/>
        </authorList>
    </citation>
    <scope>NUCLEOTIDE SEQUENCE [LARGE SCALE GENOMIC DNA]</scope>
</reference>
<evidence type="ECO:0008006" key="3">
    <source>
        <dbReference type="Google" id="ProtNLM"/>
    </source>
</evidence>
<dbReference type="AlphaFoldDB" id="A0A8S0VZS7"/>